<proteinExistence type="predicted"/>
<organism evidence="1 2">
    <name type="scientific">Candidatus Woesebacteria bacterium GW2011_GWB1_43_14</name>
    <dbReference type="NCBI Taxonomy" id="1618578"/>
    <lineage>
        <taxon>Bacteria</taxon>
        <taxon>Candidatus Woeseibacteriota</taxon>
    </lineage>
</organism>
<sequence>MLPQPFSPLIKLSRLKPIAAQLHISIHNIPVITLITRLNVRTSHLVVQVPQVLIMHLVIGILASAHGVLG</sequence>
<dbReference type="STRING" id="1618578.UV74_C0002G0002"/>
<dbReference type="Proteomes" id="UP000034090">
    <property type="component" value="Unassembled WGS sequence"/>
</dbReference>
<dbReference type="EMBL" id="LCFQ01000002">
    <property type="protein sequence ID" value="KKS98783.1"/>
    <property type="molecule type" value="Genomic_DNA"/>
</dbReference>
<accession>A0A0G1GJ39</accession>
<dbReference type="AlphaFoldDB" id="A0A0G1GJ39"/>
<evidence type="ECO:0000313" key="2">
    <source>
        <dbReference type="Proteomes" id="UP000034090"/>
    </source>
</evidence>
<reference evidence="1 2" key="1">
    <citation type="journal article" date="2015" name="Nature">
        <title>rRNA introns, odd ribosomes, and small enigmatic genomes across a large radiation of phyla.</title>
        <authorList>
            <person name="Brown C.T."/>
            <person name="Hug L.A."/>
            <person name="Thomas B.C."/>
            <person name="Sharon I."/>
            <person name="Castelle C.J."/>
            <person name="Singh A."/>
            <person name="Wilkins M.J."/>
            <person name="Williams K.H."/>
            <person name="Banfield J.F."/>
        </authorList>
    </citation>
    <scope>NUCLEOTIDE SEQUENCE [LARGE SCALE GENOMIC DNA]</scope>
</reference>
<comment type="caution">
    <text evidence="1">The sequence shown here is derived from an EMBL/GenBank/DDBJ whole genome shotgun (WGS) entry which is preliminary data.</text>
</comment>
<name>A0A0G1GJ39_9BACT</name>
<gene>
    <name evidence="1" type="ORF">UV74_C0002G0002</name>
</gene>
<evidence type="ECO:0000313" key="1">
    <source>
        <dbReference type="EMBL" id="KKS98783.1"/>
    </source>
</evidence>
<protein>
    <submittedName>
        <fullName evidence="1">Uncharacterized protein</fullName>
    </submittedName>
</protein>